<accession>I3MU95</accession>
<dbReference type="EMBL" id="AGTP01063865">
    <property type="status" value="NOT_ANNOTATED_CDS"/>
    <property type="molecule type" value="Genomic_DNA"/>
</dbReference>
<dbReference type="InParanoid" id="I3MU95"/>
<protein>
    <recommendedName>
        <fullName evidence="4">UPAR/Ly6 domain-containing protein</fullName>
    </recommendedName>
</protein>
<evidence type="ECO:0008006" key="4">
    <source>
        <dbReference type="Google" id="ProtNLM"/>
    </source>
</evidence>
<reference evidence="2" key="2">
    <citation type="submission" date="2025-08" db="UniProtKB">
        <authorList>
            <consortium name="Ensembl"/>
        </authorList>
    </citation>
    <scope>IDENTIFICATION</scope>
</reference>
<proteinExistence type="predicted"/>
<keyword evidence="1" id="KW-0732">Signal</keyword>
<evidence type="ECO:0000256" key="1">
    <source>
        <dbReference type="SAM" id="SignalP"/>
    </source>
</evidence>
<evidence type="ECO:0000313" key="2">
    <source>
        <dbReference type="Ensembl" id="ENSSTOP00000015690.2"/>
    </source>
</evidence>
<organism evidence="2 3">
    <name type="scientific">Ictidomys tridecemlineatus</name>
    <name type="common">Thirteen-lined ground squirrel</name>
    <name type="synonym">Spermophilus tridecemlineatus</name>
    <dbReference type="NCBI Taxonomy" id="43179"/>
    <lineage>
        <taxon>Eukaryota</taxon>
        <taxon>Metazoa</taxon>
        <taxon>Chordata</taxon>
        <taxon>Craniata</taxon>
        <taxon>Vertebrata</taxon>
        <taxon>Euteleostomi</taxon>
        <taxon>Mammalia</taxon>
        <taxon>Eutheria</taxon>
        <taxon>Euarchontoglires</taxon>
        <taxon>Glires</taxon>
        <taxon>Rodentia</taxon>
        <taxon>Sciuromorpha</taxon>
        <taxon>Sciuridae</taxon>
        <taxon>Xerinae</taxon>
        <taxon>Marmotini</taxon>
        <taxon>Ictidomys</taxon>
    </lineage>
</organism>
<reference evidence="3" key="1">
    <citation type="submission" date="2011-11" db="EMBL/GenBank/DDBJ databases">
        <title>The Draft Genome of Spermophilus tridecemlineatus.</title>
        <authorList>
            <consortium name="The Broad Institute Genome Assembly &amp; Analysis Group"/>
            <consortium name="Computational R&amp;D Group"/>
            <consortium name="and Sequencing Platform"/>
            <person name="Di Palma F."/>
            <person name="Alfoldi J."/>
            <person name="Johnson J."/>
            <person name="Berlin A."/>
            <person name="Gnerre S."/>
            <person name="Jaffe D."/>
            <person name="MacCallum I."/>
            <person name="Young S."/>
            <person name="Walker B.J."/>
            <person name="Lindblad-Toh K."/>
        </authorList>
    </citation>
    <scope>NUCLEOTIDE SEQUENCE [LARGE SCALE GENOMIC DNA]</scope>
</reference>
<dbReference type="FunCoup" id="I3MU95">
    <property type="interactions" value="322"/>
</dbReference>
<feature type="signal peptide" evidence="1">
    <location>
        <begin position="1"/>
        <end position="21"/>
    </location>
</feature>
<name>I3MU95_ICTTR</name>
<sequence>MFQLLLLGVFIVLFKDKGSRGEGLNIIRICHYCEHYTVTGCRTGMTSCWKFNYESGNRSCRTTNYYYHDRTTDRYLFNYAKLSCEPCEAGMTQPLHDMLAETFCCTDKSRCNDGSANLDTYRLLRRPTRYH</sequence>
<dbReference type="HOGENOM" id="CLU_152947_0_0_1"/>
<dbReference type="AlphaFoldDB" id="I3MU95"/>
<dbReference type="eggNOG" id="ENOG502T3XN">
    <property type="taxonomic scope" value="Eukaryota"/>
</dbReference>
<dbReference type="Ensembl" id="ENSSTOT00000024009.2">
    <property type="protein sequence ID" value="ENSSTOP00000015690.2"/>
    <property type="gene ID" value="ENSSTOG00000026387.2"/>
</dbReference>
<keyword evidence="3" id="KW-1185">Reference proteome</keyword>
<dbReference type="GeneTree" id="ENSGT00510000050363"/>
<feature type="chain" id="PRO_5012361757" description="UPAR/Ly6 domain-containing protein" evidence="1">
    <location>
        <begin position="22"/>
        <end position="131"/>
    </location>
</feature>
<reference evidence="2" key="3">
    <citation type="submission" date="2025-09" db="UniProtKB">
        <authorList>
            <consortium name="Ensembl"/>
        </authorList>
    </citation>
    <scope>IDENTIFICATION</scope>
</reference>
<dbReference type="Proteomes" id="UP000005215">
    <property type="component" value="Unassembled WGS sequence"/>
</dbReference>
<evidence type="ECO:0000313" key="3">
    <source>
        <dbReference type="Proteomes" id="UP000005215"/>
    </source>
</evidence>